<feature type="coiled-coil region" evidence="1">
    <location>
        <begin position="264"/>
        <end position="301"/>
    </location>
</feature>
<evidence type="ECO:0000313" key="4">
    <source>
        <dbReference type="WBParaSite" id="HDID_0000797501-mRNA-1"/>
    </source>
</evidence>
<dbReference type="WBParaSite" id="HDID_0000797501-mRNA-1">
    <property type="protein sequence ID" value="HDID_0000797501-mRNA-1"/>
    <property type="gene ID" value="HDID_0000797501"/>
</dbReference>
<keyword evidence="1" id="KW-0175">Coiled coil</keyword>
<organism evidence="4">
    <name type="scientific">Hymenolepis diminuta</name>
    <name type="common">Rat tapeworm</name>
    <dbReference type="NCBI Taxonomy" id="6216"/>
    <lineage>
        <taxon>Eukaryota</taxon>
        <taxon>Metazoa</taxon>
        <taxon>Spiralia</taxon>
        <taxon>Lophotrochozoa</taxon>
        <taxon>Platyhelminthes</taxon>
        <taxon>Cestoda</taxon>
        <taxon>Eucestoda</taxon>
        <taxon>Cyclophyllidea</taxon>
        <taxon>Hymenolepididae</taxon>
        <taxon>Hymenolepis</taxon>
    </lineage>
</organism>
<dbReference type="OrthoDB" id="6278279at2759"/>
<protein>
    <submittedName>
        <fullName evidence="2 4">Uncharacterized protein</fullName>
    </submittedName>
</protein>
<evidence type="ECO:0000313" key="2">
    <source>
        <dbReference type="EMBL" id="VDL60291.1"/>
    </source>
</evidence>
<reference evidence="4" key="1">
    <citation type="submission" date="2017-02" db="UniProtKB">
        <authorList>
            <consortium name="WormBaseParasite"/>
        </authorList>
    </citation>
    <scope>IDENTIFICATION</scope>
</reference>
<sequence length="513" mass="59832">MEKLQKQRDLNLEYQKFKAMDEERFRNRFAEKKVIKFNQTASDPIKQIEDQAANVNINNNMEVLLKRLDILQQNVEDLKKPQLESNHIQDNIPPVPINTYQPNIIDDAIKRLNELEGVIKTMNLSENNKSDKESSESNTKTNKFSIKAQSFTKVNEEPASLERLKQIEKQRYANELKQQIEEKHRQRELQKQREREEDLIKMAETRDYDSLGHRIRDKPTEASFTNSNLVSERRPENFARGGNGIFGAPLTESQKIANRNYRNELMLQIEEKRLKEEKRKQEQKELEVKELQKVINDTKSLSCPNPSESFHCTESSELTQIPLPPKNEIRKQSACVQVALERQSSRPKATKVVRNPPLREELQKSPKMDEVLAQITQLKVELAAEKLRMGRDRAETLDTIHVYDPRLVDLKRPIKVHRSVATSNKIKTKQRSDRKVVLCSSSEFLPQSRRGIIPQSPSLEWLNLDETNDQMKQGLEQLKINESLDDLYRNEPPIIRDFMAEEEPKLIANSGYY</sequence>
<dbReference type="EMBL" id="UYSG01011006">
    <property type="protein sequence ID" value="VDL60291.1"/>
    <property type="molecule type" value="Genomic_DNA"/>
</dbReference>
<name>A0A0R3SRX1_HYMDI</name>
<evidence type="ECO:0000256" key="1">
    <source>
        <dbReference type="SAM" id="Coils"/>
    </source>
</evidence>
<dbReference type="AlphaFoldDB" id="A0A0R3SRX1"/>
<gene>
    <name evidence="2" type="ORF">HDID_LOCUS7973</name>
</gene>
<proteinExistence type="predicted"/>
<accession>A0A0R3SRX1</accession>
<dbReference type="Proteomes" id="UP000274504">
    <property type="component" value="Unassembled WGS sequence"/>
</dbReference>
<reference evidence="2 3" key="2">
    <citation type="submission" date="2018-11" db="EMBL/GenBank/DDBJ databases">
        <authorList>
            <consortium name="Pathogen Informatics"/>
        </authorList>
    </citation>
    <scope>NUCLEOTIDE SEQUENCE [LARGE SCALE GENOMIC DNA]</scope>
</reference>
<evidence type="ECO:0000313" key="3">
    <source>
        <dbReference type="Proteomes" id="UP000274504"/>
    </source>
</evidence>
<feature type="coiled-coil region" evidence="1">
    <location>
        <begin position="169"/>
        <end position="206"/>
    </location>
</feature>